<dbReference type="InterPro" id="IPR050693">
    <property type="entry name" value="Hsp70_NEF-Inhibitors"/>
</dbReference>
<reference evidence="4" key="1">
    <citation type="submission" date="2025-08" db="UniProtKB">
        <authorList>
            <consortium name="RefSeq"/>
        </authorList>
    </citation>
    <scope>IDENTIFICATION</scope>
    <source>
        <tissue evidence="4">Entire body</tissue>
    </source>
</reference>
<proteinExistence type="predicted"/>
<feature type="domain" description="Nucleotide exchange factor Fes1" evidence="2">
    <location>
        <begin position="37"/>
        <end position="128"/>
    </location>
</feature>
<dbReference type="SUPFAM" id="SSF48371">
    <property type="entry name" value="ARM repeat"/>
    <property type="match status" value="1"/>
</dbReference>
<keyword evidence="1" id="KW-0677">Repeat</keyword>
<keyword evidence="3" id="KW-1185">Reference proteome</keyword>
<dbReference type="InterPro" id="IPR016024">
    <property type="entry name" value="ARM-type_fold"/>
</dbReference>
<dbReference type="InterPro" id="IPR013918">
    <property type="entry name" value="Nucleotide_exch_fac_Fes1"/>
</dbReference>
<sequence length="342" mass="38988">MPGIEKSDDKNKIAGAIEYPRSNIDHNVPQPAQPTNLQGLLRFAMEATKAEDPTHDSHIGPMDEERKRFLEQALQSLTINVIDVLKEQIEILKDIETEAINDQTDITRYLNAFEKIKEHIDHIDIANDFHKIGGFVIFKPCLMCVRPEIRAEACSVLAELCQSNPYCQRMVLETDLLADLLAILDTDEQLDVTVKALYAISCIVRHSAIGYQRFIQHQGLNIMLKTLQKDNDKLRTKAAFLLSSICESQSDAKNRLVFLNYLPVLISLISKERKESHEHLLSLLLVIVQDNSAAILECRNPKYQLEEVLLEYLKQIKGKPESQEEEEYCKTLILILNPEAEI</sequence>
<dbReference type="Proteomes" id="UP000192223">
    <property type="component" value="Unplaced"/>
</dbReference>
<protein>
    <submittedName>
        <fullName evidence="4">Hsp70-binding protein 1</fullName>
    </submittedName>
</protein>
<dbReference type="InParanoid" id="A0A1W4X300"/>
<evidence type="ECO:0000259" key="2">
    <source>
        <dbReference type="Pfam" id="PF08609"/>
    </source>
</evidence>
<dbReference type="KEGG" id="apln:108740629"/>
<evidence type="ECO:0000313" key="3">
    <source>
        <dbReference type="Proteomes" id="UP000192223"/>
    </source>
</evidence>
<organism evidence="3 4">
    <name type="scientific">Agrilus planipennis</name>
    <name type="common">Emerald ash borer</name>
    <name type="synonym">Agrilus marcopoli</name>
    <dbReference type="NCBI Taxonomy" id="224129"/>
    <lineage>
        <taxon>Eukaryota</taxon>
        <taxon>Metazoa</taxon>
        <taxon>Ecdysozoa</taxon>
        <taxon>Arthropoda</taxon>
        <taxon>Hexapoda</taxon>
        <taxon>Insecta</taxon>
        <taxon>Pterygota</taxon>
        <taxon>Neoptera</taxon>
        <taxon>Endopterygota</taxon>
        <taxon>Coleoptera</taxon>
        <taxon>Polyphaga</taxon>
        <taxon>Elateriformia</taxon>
        <taxon>Buprestoidea</taxon>
        <taxon>Buprestidae</taxon>
        <taxon>Agrilinae</taxon>
        <taxon>Agrilus</taxon>
    </lineage>
</organism>
<accession>A0A1W4X300</accession>
<evidence type="ECO:0000313" key="4">
    <source>
        <dbReference type="RefSeq" id="XP_018330501.1"/>
    </source>
</evidence>
<dbReference type="GeneID" id="108740629"/>
<dbReference type="PANTHER" id="PTHR19316">
    <property type="entry name" value="PROTEIN FOLDING REGULATOR"/>
    <property type="match status" value="1"/>
</dbReference>
<dbReference type="STRING" id="224129.A0A1W4X300"/>
<dbReference type="InterPro" id="IPR011989">
    <property type="entry name" value="ARM-like"/>
</dbReference>
<dbReference type="Gene3D" id="1.25.10.10">
    <property type="entry name" value="Leucine-rich Repeat Variant"/>
    <property type="match status" value="1"/>
</dbReference>
<dbReference type="RefSeq" id="XP_018330501.1">
    <property type="nucleotide sequence ID" value="XM_018474999.1"/>
</dbReference>
<dbReference type="GO" id="GO:0000774">
    <property type="term" value="F:adenyl-nucleotide exchange factor activity"/>
    <property type="evidence" value="ECO:0007669"/>
    <property type="project" value="TreeGrafter"/>
</dbReference>
<dbReference type="Pfam" id="PF08609">
    <property type="entry name" value="Fes1"/>
    <property type="match status" value="1"/>
</dbReference>
<dbReference type="AlphaFoldDB" id="A0A1W4X300"/>
<dbReference type="GO" id="GO:0005783">
    <property type="term" value="C:endoplasmic reticulum"/>
    <property type="evidence" value="ECO:0007669"/>
    <property type="project" value="TreeGrafter"/>
</dbReference>
<dbReference type="PANTHER" id="PTHR19316:SF18">
    <property type="entry name" value="HSP70-BINDING PROTEIN 1"/>
    <property type="match status" value="1"/>
</dbReference>
<dbReference type="FunCoup" id="A0A1W4X300">
    <property type="interactions" value="1367"/>
</dbReference>
<dbReference type="OrthoDB" id="10250458at2759"/>
<name>A0A1W4X300_AGRPL</name>
<evidence type="ECO:0000256" key="1">
    <source>
        <dbReference type="ARBA" id="ARBA00022737"/>
    </source>
</evidence>
<gene>
    <name evidence="4" type="primary">LOC108740629</name>
</gene>